<proteinExistence type="predicted"/>
<evidence type="ECO:0000313" key="5">
    <source>
        <dbReference type="Proteomes" id="UP000011593"/>
    </source>
</evidence>
<evidence type="ECO:0000313" key="4">
    <source>
        <dbReference type="Proteomes" id="UP000010843"/>
    </source>
</evidence>
<gene>
    <name evidence="2" type="ordered locus">Natpe_0284</name>
    <name evidence="3" type="ORF">C488_05382</name>
</gene>
<protein>
    <recommendedName>
        <fullName evidence="6">HTH marR-type domain-containing protein</fullName>
    </recommendedName>
</protein>
<dbReference type="Proteomes" id="UP000010843">
    <property type="component" value="Chromosome"/>
</dbReference>
<evidence type="ECO:0000313" key="3">
    <source>
        <dbReference type="EMBL" id="ELY78649.1"/>
    </source>
</evidence>
<dbReference type="KEGG" id="npe:Natpe_0284"/>
<dbReference type="InterPro" id="IPR036388">
    <property type="entry name" value="WH-like_DNA-bd_sf"/>
</dbReference>
<dbReference type="AlphaFoldDB" id="L0JH84"/>
<evidence type="ECO:0000256" key="1">
    <source>
        <dbReference type="SAM" id="MobiDB-lite"/>
    </source>
</evidence>
<dbReference type="PATRIC" id="fig|797303.5.peg.1097"/>
<dbReference type="STRING" id="797303.Natpe_0284"/>
<reference evidence="3 5" key="3">
    <citation type="journal article" date="2014" name="PLoS Genet.">
        <title>Phylogenetically driven sequencing of extremely halophilic archaea reveals strategies for static and dynamic osmo-response.</title>
        <authorList>
            <person name="Becker E.A."/>
            <person name="Seitzer P.M."/>
            <person name="Tritt A."/>
            <person name="Larsen D."/>
            <person name="Krusor M."/>
            <person name="Yao A.I."/>
            <person name="Wu D."/>
            <person name="Madern D."/>
            <person name="Eisen J.A."/>
            <person name="Darling A.E."/>
            <person name="Facciotti M.T."/>
        </authorList>
    </citation>
    <scope>NUCLEOTIDE SEQUENCE [LARGE SCALE GENOMIC DNA]</scope>
    <source>
        <strain evidence="3 5">DSM 15624</strain>
    </source>
</reference>
<organism evidence="2 4">
    <name type="scientific">Natrinema pellirubrum (strain DSM 15624 / CIP 106293 / JCM 10476 / NCIMB 786 / 157)</name>
    <dbReference type="NCBI Taxonomy" id="797303"/>
    <lineage>
        <taxon>Archaea</taxon>
        <taxon>Methanobacteriati</taxon>
        <taxon>Methanobacteriota</taxon>
        <taxon>Stenosarchaea group</taxon>
        <taxon>Halobacteria</taxon>
        <taxon>Halobacteriales</taxon>
        <taxon>Natrialbaceae</taxon>
        <taxon>Natrinema</taxon>
    </lineage>
</organism>
<sequence length="124" mass="13672">MPVSIDDFESGNVPQETTVPEQVVGFLADNRDKAFTRSEIATAINEDTNTVGTALSRLKDRDLVRHKGRYWALTADRERVAAAYDLHAATERLDESDGGIDPDEWQAAAPDTSHPSERSADEDN</sequence>
<dbReference type="Gene3D" id="1.10.10.10">
    <property type="entry name" value="Winged helix-like DNA-binding domain superfamily/Winged helix DNA-binding domain"/>
    <property type="match status" value="1"/>
</dbReference>
<evidence type="ECO:0000313" key="2">
    <source>
        <dbReference type="EMBL" id="AGB30218.1"/>
    </source>
</evidence>
<feature type="region of interest" description="Disordered" evidence="1">
    <location>
        <begin position="91"/>
        <end position="124"/>
    </location>
</feature>
<dbReference type="EMBL" id="AOIE01000029">
    <property type="protein sequence ID" value="ELY78649.1"/>
    <property type="molecule type" value="Genomic_DNA"/>
</dbReference>
<dbReference type="OrthoDB" id="195563at2157"/>
<dbReference type="InterPro" id="IPR036390">
    <property type="entry name" value="WH_DNA-bd_sf"/>
</dbReference>
<accession>L0JH84</accession>
<evidence type="ECO:0008006" key="6">
    <source>
        <dbReference type="Google" id="ProtNLM"/>
    </source>
</evidence>
<keyword evidence="5" id="KW-1185">Reference proteome</keyword>
<reference evidence="2" key="1">
    <citation type="submission" date="2012-02" db="EMBL/GenBank/DDBJ databases">
        <title>Complete sequence of chromosome of Natrinema pellirubrum DSM 15624.</title>
        <authorList>
            <consortium name="US DOE Joint Genome Institute"/>
            <person name="Lucas S."/>
            <person name="Han J."/>
            <person name="Lapidus A."/>
            <person name="Cheng J.-F."/>
            <person name="Goodwin L."/>
            <person name="Pitluck S."/>
            <person name="Peters L."/>
            <person name="Teshima H."/>
            <person name="Detter J.C."/>
            <person name="Han C."/>
            <person name="Tapia R."/>
            <person name="Land M."/>
            <person name="Hauser L."/>
            <person name="Kyrpides N."/>
            <person name="Ivanova N."/>
            <person name="Pagani I."/>
            <person name="Sproer C."/>
            <person name="Anderson I."/>
            <person name="Woyke T."/>
        </authorList>
    </citation>
    <scope>NUCLEOTIDE SEQUENCE</scope>
    <source>
        <strain evidence="2">DSM 15624</strain>
    </source>
</reference>
<dbReference type="HOGENOM" id="CLU_142662_1_0_2"/>
<dbReference type="SUPFAM" id="SSF46785">
    <property type="entry name" value="Winged helix' DNA-binding domain"/>
    <property type="match status" value="1"/>
</dbReference>
<feature type="compositionally biased region" description="Basic and acidic residues" evidence="1">
    <location>
        <begin position="114"/>
        <end position="124"/>
    </location>
</feature>
<dbReference type="RefSeq" id="WP_006180405.1">
    <property type="nucleotide sequence ID" value="NC_019962.1"/>
</dbReference>
<name>L0JH84_NATP1</name>
<dbReference type="EMBL" id="CP003372">
    <property type="protein sequence ID" value="AGB30218.1"/>
    <property type="molecule type" value="Genomic_DNA"/>
</dbReference>
<dbReference type="GeneID" id="14334743"/>
<dbReference type="eggNOG" id="arCOG02749">
    <property type="taxonomic scope" value="Archaea"/>
</dbReference>
<dbReference type="Proteomes" id="UP000011593">
    <property type="component" value="Unassembled WGS sequence"/>
</dbReference>
<reference evidence="4" key="2">
    <citation type="submission" date="2012-02" db="EMBL/GenBank/DDBJ databases">
        <title>Complete sequence of chromosome of Natrinema pellirubrum DSM 15624.</title>
        <authorList>
            <person name="Lucas S."/>
            <person name="Han J."/>
            <person name="Lapidus A."/>
            <person name="Cheng J.-F."/>
            <person name="Goodwin L."/>
            <person name="Pitluck S."/>
            <person name="Peters L."/>
            <person name="Teshima H."/>
            <person name="Detter J.C."/>
            <person name="Han C."/>
            <person name="Tapia R."/>
            <person name="Land M."/>
            <person name="Hauser L."/>
            <person name="Kyrpides N."/>
            <person name="Ivanova N."/>
            <person name="Pagani I."/>
            <person name="Sproer C."/>
            <person name="Anderson I."/>
            <person name="Woyke T."/>
        </authorList>
    </citation>
    <scope>NUCLEOTIDE SEQUENCE [LARGE SCALE GENOMIC DNA]</scope>
    <source>
        <strain evidence="4">DSM 15624 / JCM 10476 / NCIMB 786</strain>
    </source>
</reference>